<feature type="domain" description="F-box/LRR-repeat protein 15/At3g58940/PEG3-like LRR" evidence="2">
    <location>
        <begin position="387"/>
        <end position="456"/>
    </location>
</feature>
<name>A0A3R7QXF5_PENVA</name>
<reference evidence="3 4" key="1">
    <citation type="submission" date="2018-04" db="EMBL/GenBank/DDBJ databases">
        <authorList>
            <person name="Zhang X."/>
            <person name="Yuan J."/>
            <person name="Li F."/>
            <person name="Xiang J."/>
        </authorList>
    </citation>
    <scope>NUCLEOTIDE SEQUENCE [LARGE SCALE GENOMIC DNA]</scope>
    <source>
        <tissue evidence="3">Muscle</tissue>
    </source>
</reference>
<feature type="region of interest" description="Disordered" evidence="1">
    <location>
        <begin position="1"/>
        <end position="23"/>
    </location>
</feature>
<dbReference type="Proteomes" id="UP000283509">
    <property type="component" value="Unassembled WGS sequence"/>
</dbReference>
<dbReference type="OrthoDB" id="421226at2759"/>
<protein>
    <recommendedName>
        <fullName evidence="2">F-box/LRR-repeat protein 15/At3g58940/PEG3-like LRR domain-containing protein</fullName>
    </recommendedName>
</protein>
<sequence length="539" mass="59949">MYDREECKTAEPSTSSEWRGMAPHKQPQRLRDIVMDRVSSLVSQNTSLHQFTENVRTFCEILASSLPLDVRTAVMKKVASTMKINSPQDFKVLLTLHLLTDVRHISLKADDLVHLDTDDCREILQLVKDVPHFRMETLSLESITMEEGLLSSIMGRSPRLHSVRASGELCSQVLTHLQEKPCALRSLHLDSCNVSDEDVVSALVGTRTDFNTLGNIICNGGDVKELQPAALQSLRYLSVESPRLSACGALILLGVSSQFQQIQYTTWSSPIGETLLFLNQINSTIGSFSLTSLAKWQPTEHSLRNLQKLCPRLQKLMIECFDPSLTSLDVLSEFKELTALNLRLVSEELIVSAVKALGKNLLELQVEFEEYSYHTISLDTIKTIQEHCPHLQRLEMKHVNISSNPGDHLHSRNTIALPELKELVLSSAVIQPASLETLLSGNESLESLVLDVNQDALTDTVLATFLKHNSLHRLSSIFLGAGSLSAQALTSLLCLPDLQKLSLDLKRFPFIPVFAFSSLEGSLSKGNFQCVLTNVIRDD</sequence>
<dbReference type="SUPFAM" id="SSF52047">
    <property type="entry name" value="RNI-like"/>
    <property type="match status" value="2"/>
</dbReference>
<evidence type="ECO:0000259" key="2">
    <source>
        <dbReference type="Pfam" id="PF24758"/>
    </source>
</evidence>
<dbReference type="EMBL" id="QCYY01000913">
    <property type="protein sequence ID" value="ROT81839.1"/>
    <property type="molecule type" value="Genomic_DNA"/>
</dbReference>
<reference evidence="3 4" key="2">
    <citation type="submission" date="2019-01" db="EMBL/GenBank/DDBJ databases">
        <title>The decoding of complex shrimp genome reveals the adaptation for benthos swimmer, frequently molting mechanism and breeding impact on genome.</title>
        <authorList>
            <person name="Sun Y."/>
            <person name="Gao Y."/>
            <person name="Yu Y."/>
        </authorList>
    </citation>
    <scope>NUCLEOTIDE SEQUENCE [LARGE SCALE GENOMIC DNA]</scope>
    <source>
        <tissue evidence="3">Muscle</tissue>
    </source>
</reference>
<evidence type="ECO:0000313" key="3">
    <source>
        <dbReference type="EMBL" id="ROT81839.1"/>
    </source>
</evidence>
<comment type="caution">
    <text evidence="3">The sequence shown here is derived from an EMBL/GenBank/DDBJ whole genome shotgun (WGS) entry which is preliminary data.</text>
</comment>
<gene>
    <name evidence="3" type="ORF">C7M84_025019</name>
</gene>
<evidence type="ECO:0000313" key="4">
    <source>
        <dbReference type="Proteomes" id="UP000283509"/>
    </source>
</evidence>
<accession>A0A3R7QXF5</accession>
<dbReference type="InterPro" id="IPR032675">
    <property type="entry name" value="LRR_dom_sf"/>
</dbReference>
<dbReference type="Pfam" id="PF24758">
    <property type="entry name" value="LRR_At5g56370"/>
    <property type="match status" value="1"/>
</dbReference>
<dbReference type="Gene3D" id="3.80.10.10">
    <property type="entry name" value="Ribonuclease Inhibitor"/>
    <property type="match status" value="1"/>
</dbReference>
<organism evidence="3 4">
    <name type="scientific">Penaeus vannamei</name>
    <name type="common">Whiteleg shrimp</name>
    <name type="synonym">Litopenaeus vannamei</name>
    <dbReference type="NCBI Taxonomy" id="6689"/>
    <lineage>
        <taxon>Eukaryota</taxon>
        <taxon>Metazoa</taxon>
        <taxon>Ecdysozoa</taxon>
        <taxon>Arthropoda</taxon>
        <taxon>Crustacea</taxon>
        <taxon>Multicrustacea</taxon>
        <taxon>Malacostraca</taxon>
        <taxon>Eumalacostraca</taxon>
        <taxon>Eucarida</taxon>
        <taxon>Decapoda</taxon>
        <taxon>Dendrobranchiata</taxon>
        <taxon>Penaeoidea</taxon>
        <taxon>Penaeidae</taxon>
        <taxon>Penaeus</taxon>
    </lineage>
</organism>
<dbReference type="InterPro" id="IPR055411">
    <property type="entry name" value="LRR_FXL15/At3g58940/PEG3-like"/>
</dbReference>
<proteinExistence type="predicted"/>
<dbReference type="AlphaFoldDB" id="A0A3R7QXF5"/>
<keyword evidence="4" id="KW-1185">Reference proteome</keyword>
<evidence type="ECO:0000256" key="1">
    <source>
        <dbReference type="SAM" id="MobiDB-lite"/>
    </source>
</evidence>